<feature type="transmembrane region" description="Helical" evidence="7">
    <location>
        <begin position="194"/>
        <end position="216"/>
    </location>
</feature>
<dbReference type="eggNOG" id="COG0765">
    <property type="taxonomic scope" value="Bacteria"/>
</dbReference>
<feature type="transmembrane region" description="Helical" evidence="7">
    <location>
        <begin position="368"/>
        <end position="386"/>
    </location>
</feature>
<dbReference type="EMBL" id="ALPT02000055">
    <property type="protein sequence ID" value="KGA96567.1"/>
    <property type="molecule type" value="Genomic_DNA"/>
</dbReference>
<feature type="transmembrane region" description="Helical" evidence="7">
    <location>
        <begin position="264"/>
        <end position="281"/>
    </location>
</feature>
<dbReference type="Pfam" id="PF00528">
    <property type="entry name" value="BPD_transp_1"/>
    <property type="match status" value="1"/>
</dbReference>
<evidence type="ECO:0000256" key="4">
    <source>
        <dbReference type="ARBA" id="ARBA00022692"/>
    </source>
</evidence>
<keyword evidence="5 7" id="KW-1133">Transmembrane helix</keyword>
<evidence type="ECO:0000313" key="9">
    <source>
        <dbReference type="EMBL" id="AFV25867.1"/>
    </source>
</evidence>
<evidence type="ECO:0000256" key="2">
    <source>
        <dbReference type="ARBA" id="ARBA00022448"/>
    </source>
</evidence>
<dbReference type="GO" id="GO:0022857">
    <property type="term" value="F:transmembrane transporter activity"/>
    <property type="evidence" value="ECO:0007669"/>
    <property type="project" value="InterPro"/>
</dbReference>
<keyword evidence="2 7" id="KW-0813">Transport</keyword>
<dbReference type="PANTHER" id="PTHR30614:SF41">
    <property type="entry name" value="INNER MEMBRANE AMINO-ACID ABC TRANSPORTER PERMEASE PROTEIN YHDY"/>
    <property type="match status" value="1"/>
</dbReference>
<evidence type="ECO:0000313" key="13">
    <source>
        <dbReference type="Proteomes" id="UP000297014"/>
    </source>
</evidence>
<dbReference type="EMBL" id="JX399444">
    <property type="protein sequence ID" value="AFV25867.1"/>
    <property type="molecule type" value="Genomic_DNA"/>
</dbReference>
<dbReference type="CDD" id="cd06261">
    <property type="entry name" value="TM_PBP2"/>
    <property type="match status" value="1"/>
</dbReference>
<keyword evidence="3" id="KW-1003">Cell membrane</keyword>
<evidence type="ECO:0000256" key="7">
    <source>
        <dbReference type="RuleBase" id="RU363032"/>
    </source>
</evidence>
<reference evidence="11 13" key="3">
    <citation type="submission" date="2014-01" db="EMBL/GenBank/DDBJ databases">
        <title>Draft genome sequencing of Bacillus alcalophilus CGMCC 1.3604.</title>
        <authorList>
            <person name="Yang J."/>
            <person name="Diao L."/>
            <person name="Yang S."/>
        </authorList>
    </citation>
    <scope>NUCLEOTIDE SEQUENCE [LARGE SCALE GENOMIC DNA]</scope>
    <source>
        <strain evidence="11 13">CGMCC 1.3604</strain>
    </source>
</reference>
<dbReference type="STRING" id="1218173.BALCAV_0215420"/>
<organism evidence="10 12">
    <name type="scientific">Alkalihalobacillus alcalophilus ATCC 27647 = CGMCC 1.3604</name>
    <dbReference type="NCBI Taxonomy" id="1218173"/>
    <lineage>
        <taxon>Bacteria</taxon>
        <taxon>Bacillati</taxon>
        <taxon>Bacillota</taxon>
        <taxon>Bacilli</taxon>
        <taxon>Bacillales</taxon>
        <taxon>Bacillaceae</taxon>
        <taxon>Alkalihalobacillus</taxon>
    </lineage>
</organism>
<feature type="transmembrane region" description="Helical" evidence="7">
    <location>
        <begin position="111"/>
        <end position="129"/>
    </location>
</feature>
<dbReference type="AlphaFoldDB" id="J8TNY7"/>
<keyword evidence="12" id="KW-1185">Reference proteome</keyword>
<feature type="domain" description="ABC transmembrane type-1" evidence="8">
    <location>
        <begin position="193"/>
        <end position="387"/>
    </location>
</feature>
<accession>J8TNY7</accession>
<dbReference type="PANTHER" id="PTHR30614">
    <property type="entry name" value="MEMBRANE COMPONENT OF AMINO ACID ABC TRANSPORTER"/>
    <property type="match status" value="1"/>
</dbReference>
<name>J8TNY7_ALKAL</name>
<dbReference type="RefSeq" id="WP_003323507.1">
    <property type="nucleotide sequence ID" value="NZ_ALPT02000055.1"/>
</dbReference>
<dbReference type="EMBL" id="JALP01000072">
    <property type="protein sequence ID" value="THG91354.1"/>
    <property type="molecule type" value="Genomic_DNA"/>
</dbReference>
<dbReference type="SUPFAM" id="SSF161098">
    <property type="entry name" value="MetI-like"/>
    <property type="match status" value="1"/>
</dbReference>
<dbReference type="PROSITE" id="PS50928">
    <property type="entry name" value="ABC_TM1"/>
    <property type="match status" value="1"/>
</dbReference>
<feature type="transmembrane region" description="Helical" evidence="7">
    <location>
        <begin position="339"/>
        <end position="356"/>
    </location>
</feature>
<dbReference type="Proteomes" id="UP000002754">
    <property type="component" value="Unassembled WGS sequence"/>
</dbReference>
<sequence>MDPNLETSTNSRPMVKKKQSVTGWFKANLFSGWFNSILTIVSATVIVLLLNSVFTWVFTQANWSVIAENFKLFFVGQYPLAQMWRPWLSLLILMLLIGLSYGAYRNGILKIVFYFFNALLALVLVLPFVAWSSKAWLVGGILIAFLGMIVGHKFPKVKKFTLVGWFLLYPLFIFLMNGFGILPTVRTNAWGGLLLNIIIAGTAIVVSFPIGVLLALGRRSKLPVIKVFCVIFIETIRGVPLVAILAMAMLMFPLFLPAGFQIDNLIRIIIAVTIFNSAYVAENVRGGLQAISRSQYEAADALGLNAWKRTTFIILPQALRITVPSMVGQSISIFKDTTLVALVSVVDLLGIGRAVMANPAFLGTQKEIYIFVALIFWVFCYFMSLVSKRIEKSLKVTH</sequence>
<evidence type="ECO:0000256" key="5">
    <source>
        <dbReference type="ARBA" id="ARBA00022989"/>
    </source>
</evidence>
<evidence type="ECO:0000256" key="6">
    <source>
        <dbReference type="ARBA" id="ARBA00023136"/>
    </source>
</evidence>
<feature type="transmembrane region" description="Helical" evidence="7">
    <location>
        <begin position="33"/>
        <end position="58"/>
    </location>
</feature>
<dbReference type="NCBIfam" id="TIGR01726">
    <property type="entry name" value="HEQRo_perm_3TM"/>
    <property type="match status" value="1"/>
</dbReference>
<feature type="transmembrane region" description="Helical" evidence="7">
    <location>
        <begin position="163"/>
        <end position="182"/>
    </location>
</feature>
<gene>
    <name evidence="11" type="ORF">AJ85_05425</name>
    <name evidence="9" type="ORF">BalcAV2963</name>
    <name evidence="10" type="ORF">BALCAV_0215420</name>
</gene>
<keyword evidence="6 7" id="KW-0472">Membrane</keyword>
<feature type="transmembrane region" description="Helical" evidence="7">
    <location>
        <begin position="87"/>
        <end position="104"/>
    </location>
</feature>
<dbReference type="OrthoDB" id="9805999at2"/>
<dbReference type="GO" id="GO:0043190">
    <property type="term" value="C:ATP-binding cassette (ABC) transporter complex"/>
    <property type="evidence" value="ECO:0007669"/>
    <property type="project" value="InterPro"/>
</dbReference>
<protein>
    <submittedName>
        <fullName evidence="10 11">Amino acid ABC transporter permease</fullName>
    </submittedName>
    <submittedName>
        <fullName evidence="9">Amino aicd transporter</fullName>
    </submittedName>
</protein>
<evidence type="ECO:0000313" key="12">
    <source>
        <dbReference type="Proteomes" id="UP000002754"/>
    </source>
</evidence>
<evidence type="ECO:0000256" key="1">
    <source>
        <dbReference type="ARBA" id="ARBA00004651"/>
    </source>
</evidence>
<dbReference type="InterPro" id="IPR035906">
    <property type="entry name" value="MetI-like_sf"/>
</dbReference>
<dbReference type="GO" id="GO:0006865">
    <property type="term" value="P:amino acid transport"/>
    <property type="evidence" value="ECO:0007669"/>
    <property type="project" value="TreeGrafter"/>
</dbReference>
<evidence type="ECO:0000313" key="11">
    <source>
        <dbReference type="EMBL" id="THG91354.1"/>
    </source>
</evidence>
<keyword evidence="4 7" id="KW-0812">Transmembrane</keyword>
<evidence type="ECO:0000313" key="10">
    <source>
        <dbReference type="EMBL" id="KGA96567.1"/>
    </source>
</evidence>
<dbReference type="Gene3D" id="1.10.3720.10">
    <property type="entry name" value="MetI-like"/>
    <property type="match status" value="1"/>
</dbReference>
<reference evidence="10 12" key="2">
    <citation type="journal article" date="2014" name="Genome Announc.">
        <title>Draft Genome Sequence of Bacillus alcalophilus AV1934, a Classic Alkaliphile Isolated from Human Feces in 1934.</title>
        <authorList>
            <person name="Attie O."/>
            <person name="Jayaprakash A."/>
            <person name="Shah H."/>
            <person name="Paulsen I.T."/>
            <person name="Morino M."/>
            <person name="Takahashi Y."/>
            <person name="Narumi I."/>
            <person name="Sachidanandam R."/>
            <person name="Satoh K."/>
            <person name="Ito M."/>
            <person name="Krulwich T.A."/>
        </authorList>
    </citation>
    <scope>NUCLEOTIDE SEQUENCE [LARGE SCALE GENOMIC DNA]</scope>
    <source>
        <strain evidence="10 12">AV1934</strain>
    </source>
</reference>
<dbReference type="InterPro" id="IPR043429">
    <property type="entry name" value="ArtM/GltK/GlnP/TcyL/YhdX-like"/>
</dbReference>
<evidence type="ECO:0000256" key="3">
    <source>
        <dbReference type="ARBA" id="ARBA00022475"/>
    </source>
</evidence>
<dbReference type="Proteomes" id="UP000297014">
    <property type="component" value="Unassembled WGS sequence"/>
</dbReference>
<evidence type="ECO:0000259" key="8">
    <source>
        <dbReference type="PROSITE" id="PS50928"/>
    </source>
</evidence>
<feature type="transmembrane region" description="Helical" evidence="7">
    <location>
        <begin position="135"/>
        <end position="151"/>
    </location>
</feature>
<dbReference type="InterPro" id="IPR010065">
    <property type="entry name" value="AA_ABC_transptr_permease_3TM"/>
</dbReference>
<proteinExistence type="inferred from homology"/>
<reference evidence="9" key="1">
    <citation type="submission" date="2012-07" db="EMBL/GenBank/DDBJ databases">
        <title>A Draft Genome for Bacillus alcalophilus strain ATCC 27647.</title>
        <authorList>
            <person name="Attie O."/>
            <person name="Jayaprakash A."/>
            <person name="Sachidanandam R."/>
            <person name="Shah H."/>
            <person name="Paulsen I."/>
            <person name="Morino M."/>
            <person name="Ito M."/>
            <person name="Krulwich T."/>
        </authorList>
    </citation>
    <scope>NUCLEOTIDE SEQUENCE</scope>
    <source>
        <strain evidence="9">ATCC 27647</strain>
    </source>
</reference>
<feature type="transmembrane region" description="Helical" evidence="7">
    <location>
        <begin position="228"/>
        <end position="252"/>
    </location>
</feature>
<comment type="subcellular location">
    <subcellularLocation>
        <location evidence="1 7">Cell membrane</location>
        <topology evidence="1 7">Multi-pass membrane protein</topology>
    </subcellularLocation>
</comment>
<dbReference type="InterPro" id="IPR000515">
    <property type="entry name" value="MetI-like"/>
</dbReference>
<comment type="similarity">
    <text evidence="7">Belongs to the binding-protein-dependent transport system permease family.</text>
</comment>